<dbReference type="Pfam" id="PF04685">
    <property type="entry name" value="DUF608"/>
    <property type="match status" value="1"/>
</dbReference>
<evidence type="ECO:0000313" key="4">
    <source>
        <dbReference type="Proteomes" id="UP000256304"/>
    </source>
</evidence>
<dbReference type="AlphaFoldDB" id="A0A3D9RXW8"/>
<dbReference type="InterPro" id="IPR052566">
    <property type="entry name" value="Non-lysos_glucosylceramidase"/>
</dbReference>
<dbReference type="Proteomes" id="UP000256304">
    <property type="component" value="Unassembled WGS sequence"/>
</dbReference>
<dbReference type="Pfam" id="PF12215">
    <property type="entry name" value="Glyco_hydr_116N"/>
    <property type="match status" value="1"/>
</dbReference>
<sequence>MSQSQDQRGQLQREYNGVYTGERNGYIAFPLGGIGAGNLCLEGTGALSHFAMHHRPNNMNEPMVFSALSVKGPGGVMARVLEGQVPRRKVFGSRTKDYEPGPGSGLYGKHYGLPRFGESSFEGRFPFGKVKLSDEQVPVAVTITGWSPFAPLNADDSSLPAAGLEFTFENTTNEPLELVYSFHAANFMTSWGMEGQRVLRADGDVAAGFVLDQPATAGEPWKQGAFSAVTDDPRAKVDCAWFRGGWFDSVTMIWNKVSAGQWRENSPVTEGSPSPGASLYVPLELLPYGRQTVRVMLSWYVPVSNLNAGVPVEAVSKAAGASGGSGSAGYYKPWYAGRFADITSVATYWSSEYSRLRAESETFTDSFFGTSLPPELAEASAANLSILKSPTVLRQTDGRFWAWEGSEDLQGSCHGTCTHVWNYAQALPHLFPELERTIRDTEFVEGQDAAGHQNFRVPLPIQPADHNFHAAADGQLGGIMKVYREWRISGDTAWLQVMWPKVKQSLRYCMDTWDPDKTGVLSEPHHNTYDIEFWGPDGMCSSIYLGALKAAARIAEACGDAVDAYAYEEIFQRGRDFLERELFNGAYFEQRIVWEGLHAPSPLETKDAWNVNYSAEARALLEEEGPKYQYGQGCLSDGVIGAWLAEMCGLGEILDRAMVRSHLLSVYNYNLKRNLTEHANPQRPGFALGAEGGLLLCTWPKGGKLSLPFVYSDEVWTGIEYQVASHLMALGSVQEGLDIVRTCRDRYDGRTRNPFNEYECGHWYARAMASYGLLQGWGGVRYDAVEQELYISPRMAGDYSVFLCTATGYGHAGVRNGEPFVDAIAGQIAVQSMKLELV</sequence>
<protein>
    <submittedName>
        <fullName evidence="3">Uncharacterized protein (DUF608 family)</fullName>
    </submittedName>
</protein>
<dbReference type="SUPFAM" id="SSF48208">
    <property type="entry name" value="Six-hairpin glycosidases"/>
    <property type="match status" value="1"/>
</dbReference>
<feature type="domain" description="Glycosyl-hydrolase family 116 catalytic region" evidence="1">
    <location>
        <begin position="472"/>
        <end position="772"/>
    </location>
</feature>
<evidence type="ECO:0000313" key="3">
    <source>
        <dbReference type="EMBL" id="REE81515.1"/>
    </source>
</evidence>
<organism evidence="3 4">
    <name type="scientific">Paenibacillus taihuensis</name>
    <dbReference type="NCBI Taxonomy" id="1156355"/>
    <lineage>
        <taxon>Bacteria</taxon>
        <taxon>Bacillati</taxon>
        <taxon>Bacillota</taxon>
        <taxon>Bacilli</taxon>
        <taxon>Bacillales</taxon>
        <taxon>Paenibacillaceae</taxon>
        <taxon>Paenibacillus</taxon>
    </lineage>
</organism>
<dbReference type="GO" id="GO:0004553">
    <property type="term" value="F:hydrolase activity, hydrolyzing O-glycosyl compounds"/>
    <property type="evidence" value="ECO:0007669"/>
    <property type="project" value="InterPro"/>
</dbReference>
<dbReference type="PANTHER" id="PTHR12654:SF0">
    <property type="entry name" value="NON-LYSOSOMAL GLUCOSYLCERAMIDASE"/>
    <property type="match status" value="1"/>
</dbReference>
<keyword evidence="4" id="KW-1185">Reference proteome</keyword>
<name>A0A3D9RXW8_9BACL</name>
<evidence type="ECO:0000259" key="2">
    <source>
        <dbReference type="Pfam" id="PF12215"/>
    </source>
</evidence>
<feature type="domain" description="Glycosyl-hydrolase family 116 N-terminal" evidence="2">
    <location>
        <begin position="28"/>
        <end position="355"/>
    </location>
</feature>
<reference evidence="3 4" key="1">
    <citation type="submission" date="2018-08" db="EMBL/GenBank/DDBJ databases">
        <title>Genomic Encyclopedia of Type Strains, Phase III (KMG-III): the genomes of soil and plant-associated and newly described type strains.</title>
        <authorList>
            <person name="Whitman W."/>
        </authorList>
    </citation>
    <scope>NUCLEOTIDE SEQUENCE [LARGE SCALE GENOMIC DNA]</scope>
    <source>
        <strain evidence="3 4">CGMCC 1.10966</strain>
    </source>
</reference>
<dbReference type="PANTHER" id="PTHR12654">
    <property type="entry name" value="BILE ACID BETA-GLUCOSIDASE-RELATED"/>
    <property type="match status" value="1"/>
</dbReference>
<dbReference type="EMBL" id="QTTN01000018">
    <property type="protein sequence ID" value="REE81515.1"/>
    <property type="molecule type" value="Genomic_DNA"/>
</dbReference>
<dbReference type="Gene3D" id="1.50.10.10">
    <property type="match status" value="1"/>
</dbReference>
<dbReference type="InterPro" id="IPR024462">
    <property type="entry name" value="GH116_N"/>
</dbReference>
<dbReference type="GO" id="GO:0005975">
    <property type="term" value="P:carbohydrate metabolic process"/>
    <property type="evidence" value="ECO:0007669"/>
    <property type="project" value="InterPro"/>
</dbReference>
<dbReference type="InterPro" id="IPR012341">
    <property type="entry name" value="6hp_glycosidase-like_sf"/>
</dbReference>
<proteinExistence type="predicted"/>
<dbReference type="InterPro" id="IPR006775">
    <property type="entry name" value="GH116_catalytic"/>
</dbReference>
<dbReference type="InterPro" id="IPR008928">
    <property type="entry name" value="6-hairpin_glycosidase_sf"/>
</dbReference>
<gene>
    <name evidence="3" type="ORF">A8990_11839</name>
</gene>
<dbReference type="RefSeq" id="WP_116190032.1">
    <property type="nucleotide sequence ID" value="NZ_QTTN01000018.1"/>
</dbReference>
<comment type="caution">
    <text evidence="3">The sequence shown here is derived from an EMBL/GenBank/DDBJ whole genome shotgun (WGS) entry which is preliminary data.</text>
</comment>
<accession>A0A3D9RXW8</accession>
<evidence type="ECO:0000259" key="1">
    <source>
        <dbReference type="Pfam" id="PF04685"/>
    </source>
</evidence>
<dbReference type="OrthoDB" id="1007311at2"/>